<gene>
    <name evidence="1" type="ORF">DdX_01676</name>
</gene>
<accession>A0AAD4NIJ1</accession>
<comment type="caution">
    <text evidence="1">The sequence shown here is derived from an EMBL/GenBank/DDBJ whole genome shotgun (WGS) entry which is preliminary data.</text>
</comment>
<reference evidence="1" key="1">
    <citation type="submission" date="2022-01" db="EMBL/GenBank/DDBJ databases">
        <title>Genome Sequence Resource for Two Populations of Ditylenchus destructor, the Migratory Endoparasitic Phytonematode.</title>
        <authorList>
            <person name="Zhang H."/>
            <person name="Lin R."/>
            <person name="Xie B."/>
        </authorList>
    </citation>
    <scope>NUCLEOTIDE SEQUENCE</scope>
    <source>
        <strain evidence="1">BazhouSP</strain>
    </source>
</reference>
<evidence type="ECO:0000313" key="1">
    <source>
        <dbReference type="EMBL" id="KAI1729435.1"/>
    </source>
</evidence>
<dbReference type="AlphaFoldDB" id="A0AAD4NIJ1"/>
<evidence type="ECO:0000313" key="2">
    <source>
        <dbReference type="Proteomes" id="UP001201812"/>
    </source>
</evidence>
<proteinExistence type="predicted"/>
<organism evidence="1 2">
    <name type="scientific">Ditylenchus destructor</name>
    <dbReference type="NCBI Taxonomy" id="166010"/>
    <lineage>
        <taxon>Eukaryota</taxon>
        <taxon>Metazoa</taxon>
        <taxon>Ecdysozoa</taxon>
        <taxon>Nematoda</taxon>
        <taxon>Chromadorea</taxon>
        <taxon>Rhabditida</taxon>
        <taxon>Tylenchina</taxon>
        <taxon>Tylenchomorpha</taxon>
        <taxon>Sphaerularioidea</taxon>
        <taxon>Anguinidae</taxon>
        <taxon>Anguininae</taxon>
        <taxon>Ditylenchus</taxon>
    </lineage>
</organism>
<name>A0AAD4NIJ1_9BILA</name>
<keyword evidence="2" id="KW-1185">Reference proteome</keyword>
<sequence>MLHVLFYCICNSLRTYKKTFSFPSTTVLLYIDPECSSPQVTENSFPMRRQSSTWGVRKRPCSTTPKYVCARCLTHILYGLLGGGGVVGDVWGAMIWKTTADFQDARRRLAQGCDSLRRAIMRTTTQRLPAVAELRRAFG</sequence>
<protein>
    <submittedName>
        <fullName evidence="1">Uncharacterized protein</fullName>
    </submittedName>
</protein>
<dbReference type="EMBL" id="JAKKPZ010000001">
    <property type="protein sequence ID" value="KAI1729435.1"/>
    <property type="molecule type" value="Genomic_DNA"/>
</dbReference>
<dbReference type="Proteomes" id="UP001201812">
    <property type="component" value="Unassembled WGS sequence"/>
</dbReference>